<evidence type="ECO:0000313" key="2">
    <source>
        <dbReference type="EMBL" id="ASQ46005.1"/>
    </source>
</evidence>
<dbReference type="InterPro" id="IPR003607">
    <property type="entry name" value="HD/PDEase_dom"/>
</dbReference>
<dbReference type="PANTHER" id="PTHR40202:SF1">
    <property type="entry name" value="HD DOMAIN-CONTAINING PROTEIN"/>
    <property type="match status" value="1"/>
</dbReference>
<sequence length="222" mass="25296">MKINLENKINNTLDCLIQAAHSDYIGESVSQLEHALQCAYFAEQAGHSREVILACLLHDIGHFASPTQQFSMDNLGIFYHEWIGAKLAYDLGMSAKVCLLIGYHVEAKRYLAGKNSNYCTRLSPASKGTLNFQGGVMLNEEMKNFEAHPFFKEILQVRINDEKAKIIDLVVPNLEYYRSHLKVHFLDITENRQSNIPLPHHVSASWVREFKAFLEKESLITN</sequence>
<dbReference type="EMBL" id="CP016397">
    <property type="protein sequence ID" value="ASQ46005.1"/>
    <property type="molecule type" value="Genomic_DNA"/>
</dbReference>
<dbReference type="PANTHER" id="PTHR40202">
    <property type="match status" value="1"/>
</dbReference>
<keyword evidence="3" id="KW-1185">Reference proteome</keyword>
<dbReference type="CDD" id="cd00077">
    <property type="entry name" value="HDc"/>
    <property type="match status" value="1"/>
</dbReference>
<organism evidence="2 3">
    <name type="scientific">Legionella clemsonensis</name>
    <dbReference type="NCBI Taxonomy" id="1867846"/>
    <lineage>
        <taxon>Bacteria</taxon>
        <taxon>Pseudomonadati</taxon>
        <taxon>Pseudomonadota</taxon>
        <taxon>Gammaproteobacteria</taxon>
        <taxon>Legionellales</taxon>
        <taxon>Legionellaceae</taxon>
        <taxon>Legionella</taxon>
    </lineage>
</organism>
<dbReference type="Pfam" id="PF01966">
    <property type="entry name" value="HD"/>
    <property type="match status" value="1"/>
</dbReference>
<evidence type="ECO:0000259" key="1">
    <source>
        <dbReference type="Pfam" id="PF01966"/>
    </source>
</evidence>
<dbReference type="InterPro" id="IPR006674">
    <property type="entry name" value="HD_domain"/>
</dbReference>
<gene>
    <name evidence="2" type="ORF">clem_07260</name>
</gene>
<dbReference type="SUPFAM" id="SSF109604">
    <property type="entry name" value="HD-domain/PDEase-like"/>
    <property type="match status" value="1"/>
</dbReference>
<dbReference type="KEGG" id="lcd:clem_07260"/>
<dbReference type="InterPro" id="IPR052567">
    <property type="entry name" value="OP_Dioxygenase"/>
</dbReference>
<name>A0A222P2K9_9GAMM</name>
<dbReference type="OrthoDB" id="823268at2"/>
<feature type="domain" description="HD" evidence="1">
    <location>
        <begin position="32"/>
        <end position="109"/>
    </location>
</feature>
<proteinExistence type="predicted"/>
<accession>A0A222P2K9</accession>
<dbReference type="Gene3D" id="1.10.3210.10">
    <property type="entry name" value="Hypothetical protein af1432"/>
    <property type="match status" value="1"/>
</dbReference>
<evidence type="ECO:0000313" key="3">
    <source>
        <dbReference type="Proteomes" id="UP000201728"/>
    </source>
</evidence>
<reference evidence="3" key="1">
    <citation type="submission" date="2016-07" db="EMBL/GenBank/DDBJ databases">
        <authorList>
            <person name="Florea S."/>
            <person name="Webb J.S."/>
            <person name="Jaromczyk J."/>
            <person name="Schardl C.L."/>
        </authorList>
    </citation>
    <scope>NUCLEOTIDE SEQUENCE [LARGE SCALE GENOMIC DNA]</scope>
    <source>
        <strain evidence="3">CDC-D5610</strain>
    </source>
</reference>
<dbReference type="RefSeq" id="WP_094091003.1">
    <property type="nucleotide sequence ID" value="NZ_CP016397.1"/>
</dbReference>
<protein>
    <submittedName>
        <fullName evidence="2">HD domain protein</fullName>
    </submittedName>
</protein>
<dbReference type="Proteomes" id="UP000201728">
    <property type="component" value="Chromosome"/>
</dbReference>
<dbReference type="AlphaFoldDB" id="A0A222P2K9"/>